<dbReference type="HOGENOM" id="CLU_2779853_0_0_1"/>
<organism evidence="1">
    <name type="scientific">Oryza barthii</name>
    <dbReference type="NCBI Taxonomy" id="65489"/>
    <lineage>
        <taxon>Eukaryota</taxon>
        <taxon>Viridiplantae</taxon>
        <taxon>Streptophyta</taxon>
        <taxon>Embryophyta</taxon>
        <taxon>Tracheophyta</taxon>
        <taxon>Spermatophyta</taxon>
        <taxon>Magnoliopsida</taxon>
        <taxon>Liliopsida</taxon>
        <taxon>Poales</taxon>
        <taxon>Poaceae</taxon>
        <taxon>BOP clade</taxon>
        <taxon>Oryzoideae</taxon>
        <taxon>Oryzeae</taxon>
        <taxon>Oryzinae</taxon>
        <taxon>Oryza</taxon>
    </lineage>
</organism>
<reference evidence="1" key="1">
    <citation type="journal article" date="2009" name="Rice">
        <title>De Novo Next Generation Sequencing of Plant Genomes.</title>
        <authorList>
            <person name="Rounsley S."/>
            <person name="Marri P.R."/>
            <person name="Yu Y."/>
            <person name="He R."/>
            <person name="Sisneros N."/>
            <person name="Goicoechea J.L."/>
            <person name="Lee S.J."/>
            <person name="Angelova A."/>
            <person name="Kudrna D."/>
            <person name="Luo M."/>
            <person name="Affourtit J."/>
            <person name="Desany B."/>
            <person name="Knight J."/>
            <person name="Niazi F."/>
            <person name="Egholm M."/>
            <person name="Wing R.A."/>
        </authorList>
    </citation>
    <scope>NUCLEOTIDE SEQUENCE [LARGE SCALE GENOMIC DNA]</scope>
    <source>
        <strain evidence="1">cv. IRGC 105608</strain>
    </source>
</reference>
<dbReference type="Proteomes" id="UP000026960">
    <property type="component" value="Chromosome 5"/>
</dbReference>
<dbReference type="Gramene" id="OBART05G07480.1">
    <property type="protein sequence ID" value="OBART05G07480.1"/>
    <property type="gene ID" value="OBART05G07480"/>
</dbReference>
<reference evidence="1" key="2">
    <citation type="submission" date="2015-03" db="UniProtKB">
        <authorList>
            <consortium name="EnsemblPlants"/>
        </authorList>
    </citation>
    <scope>IDENTIFICATION</scope>
</reference>
<dbReference type="AlphaFoldDB" id="A0A0D3G4K9"/>
<name>A0A0D3G4K9_9ORYZ</name>
<keyword evidence="2" id="KW-1185">Reference proteome</keyword>
<evidence type="ECO:0000313" key="1">
    <source>
        <dbReference type="EnsemblPlants" id="OBART05G07480.1"/>
    </source>
</evidence>
<dbReference type="EnsemblPlants" id="OBART05G07480.1">
    <property type="protein sequence ID" value="OBART05G07480.1"/>
    <property type="gene ID" value="OBART05G07480"/>
</dbReference>
<dbReference type="PaxDb" id="65489-OBART05G07480.1"/>
<sequence length="69" mass="7163">MAATVIAMRAADLAEAGLLPPSSSSSRCRGGGRPSASFLFSPDVAELDSLLPPRQATAVESFIYVELPL</sequence>
<accession>A0A0D3G4K9</accession>
<proteinExistence type="predicted"/>
<protein>
    <submittedName>
        <fullName evidence="1">Uncharacterized protein</fullName>
    </submittedName>
</protein>
<evidence type="ECO:0000313" key="2">
    <source>
        <dbReference type="Proteomes" id="UP000026960"/>
    </source>
</evidence>